<dbReference type="NCBIfam" id="TIGR00698">
    <property type="entry name" value="YeiH family putative sulfate export transporter"/>
    <property type="match status" value="1"/>
</dbReference>
<comment type="subcellular location">
    <subcellularLocation>
        <location evidence="1">Cell membrane</location>
        <topology evidence="1">Multi-pass membrane protein</topology>
    </subcellularLocation>
</comment>
<keyword evidence="6 7" id="KW-0472">Membrane</keyword>
<reference evidence="9" key="1">
    <citation type="journal article" date="2014" name="Environ. Microbiol.">
        <title>Comparative genomics of the marine bacterial genus Glaciecola reveals the high degree of genomic diversity and genomic characteristic for cold adaptation.</title>
        <authorList>
            <person name="Qin Q.L."/>
            <person name="Xie B.B."/>
            <person name="Yu Y."/>
            <person name="Shu Y.L."/>
            <person name="Rong J.C."/>
            <person name="Zhang Y.J."/>
            <person name="Zhao D.L."/>
            <person name="Chen X.L."/>
            <person name="Zhang X.Y."/>
            <person name="Chen B."/>
            <person name="Zhou B.C."/>
            <person name="Zhang Y.Z."/>
        </authorList>
    </citation>
    <scope>NUCLEOTIDE SEQUENCE [LARGE SCALE GENOMIC DNA]</scope>
    <source>
        <strain evidence="9">LMG 21857</strain>
    </source>
</reference>
<keyword evidence="9" id="KW-1185">Reference proteome</keyword>
<comment type="similarity">
    <text evidence="2">Belongs to the UPF0324 family.</text>
</comment>
<evidence type="ECO:0000256" key="1">
    <source>
        <dbReference type="ARBA" id="ARBA00004651"/>
    </source>
</evidence>
<feature type="transmembrane region" description="Helical" evidence="7">
    <location>
        <begin position="344"/>
        <end position="365"/>
    </location>
</feature>
<protein>
    <submittedName>
        <fullName evidence="8">Uncharacterized protein</fullName>
    </submittedName>
</protein>
<dbReference type="RefSeq" id="WP_007103065.1">
    <property type="nucleotide sequence ID" value="NZ_BAER01000014.1"/>
</dbReference>
<name>K6YEU0_9ALTE</name>
<evidence type="ECO:0000256" key="6">
    <source>
        <dbReference type="ARBA" id="ARBA00023136"/>
    </source>
</evidence>
<dbReference type="EMBL" id="BAER01000014">
    <property type="protein sequence ID" value="GAC31259.1"/>
    <property type="molecule type" value="Genomic_DNA"/>
</dbReference>
<feature type="transmembrane region" description="Helical" evidence="7">
    <location>
        <begin position="146"/>
        <end position="163"/>
    </location>
</feature>
<sequence>MYSAVKHFFFHGGQGISSDVSLYVDRRWWLGLVLVTTIAFMAIYLSQVDFIQQAGLSSLTLGIVLGVVIGNTLFSSMATHTDIGVDYAKSMLLKAGVVLFGFRITFAQVTGVGWQGLLTDIAMLSLTFWLAMQLGKHVFKLDEQTTILIGAGSSICGAAAVMATEPVVKAQAHKVSVAVATVVVFGTLSMFLYPLMYRYLGLSEHAYGIFVGSTIHEVAQVVAAGSAVSPAAADIAVIEKMLRVMMLAPFLMVLSVWQNKKHASDNGTLAKGSTPNAVQGSKIRIPWFAVLFILASGINSTQMLSPQVTGEIINLDGILLTIAMVALGLRTHIGAIRQAGLKPLLLAGCLFLFLIVGGYTLNLAISTLV</sequence>
<dbReference type="AlphaFoldDB" id="K6YEU0"/>
<evidence type="ECO:0000256" key="4">
    <source>
        <dbReference type="ARBA" id="ARBA00022692"/>
    </source>
</evidence>
<proteinExistence type="inferred from homology"/>
<keyword evidence="5 7" id="KW-1133">Transmembrane helix</keyword>
<feature type="transmembrane region" description="Helical" evidence="7">
    <location>
        <begin position="175"/>
        <end position="195"/>
    </location>
</feature>
<dbReference type="PANTHER" id="PTHR30106">
    <property type="entry name" value="INNER MEMBRANE PROTEIN YEIH-RELATED"/>
    <property type="match status" value="1"/>
</dbReference>
<evidence type="ECO:0000313" key="8">
    <source>
        <dbReference type="EMBL" id="GAC31259.1"/>
    </source>
</evidence>
<evidence type="ECO:0000256" key="7">
    <source>
        <dbReference type="SAM" id="Phobius"/>
    </source>
</evidence>
<dbReference type="GO" id="GO:0005886">
    <property type="term" value="C:plasma membrane"/>
    <property type="evidence" value="ECO:0007669"/>
    <property type="project" value="UniProtKB-SubCell"/>
</dbReference>
<accession>K6YEU0</accession>
<evidence type="ECO:0000256" key="5">
    <source>
        <dbReference type="ARBA" id="ARBA00022989"/>
    </source>
</evidence>
<gene>
    <name evidence="8" type="ORF">GPLA_0340</name>
</gene>
<dbReference type="InterPro" id="IPR018383">
    <property type="entry name" value="UPF0324_pro"/>
</dbReference>
<feature type="transmembrane region" description="Helical" evidence="7">
    <location>
        <begin position="312"/>
        <end position="332"/>
    </location>
</feature>
<feature type="transmembrane region" description="Helical" evidence="7">
    <location>
        <begin position="28"/>
        <end position="47"/>
    </location>
</feature>
<dbReference type="PANTHER" id="PTHR30106:SF2">
    <property type="entry name" value="UPF0324 INNER MEMBRANE PROTEIN YEIH"/>
    <property type="match status" value="1"/>
</dbReference>
<dbReference type="OrthoDB" id="9805703at2"/>
<evidence type="ECO:0000313" key="9">
    <source>
        <dbReference type="Proteomes" id="UP000006322"/>
    </source>
</evidence>
<dbReference type="InterPro" id="IPR004630">
    <property type="entry name" value="UPF0324_YeiH-like"/>
</dbReference>
<dbReference type="Pfam" id="PF03601">
    <property type="entry name" value="Cons_hypoth698"/>
    <property type="match status" value="1"/>
</dbReference>
<feature type="transmembrane region" description="Helical" evidence="7">
    <location>
        <begin position="59"/>
        <end position="79"/>
    </location>
</feature>
<keyword evidence="3" id="KW-1003">Cell membrane</keyword>
<feature type="transmembrane region" description="Helical" evidence="7">
    <location>
        <begin position="91"/>
        <end position="110"/>
    </location>
</feature>
<dbReference type="Proteomes" id="UP000006322">
    <property type="component" value="Unassembled WGS sequence"/>
</dbReference>
<feature type="transmembrane region" description="Helical" evidence="7">
    <location>
        <begin position="283"/>
        <end position="300"/>
    </location>
</feature>
<organism evidence="8 9">
    <name type="scientific">Paraglaciecola polaris LMG 21857</name>
    <dbReference type="NCBI Taxonomy" id="1129793"/>
    <lineage>
        <taxon>Bacteria</taxon>
        <taxon>Pseudomonadati</taxon>
        <taxon>Pseudomonadota</taxon>
        <taxon>Gammaproteobacteria</taxon>
        <taxon>Alteromonadales</taxon>
        <taxon>Alteromonadaceae</taxon>
        <taxon>Paraglaciecola</taxon>
    </lineage>
</organism>
<comment type="caution">
    <text evidence="8">The sequence shown here is derived from an EMBL/GenBank/DDBJ whole genome shotgun (WGS) entry which is preliminary data.</text>
</comment>
<evidence type="ECO:0000256" key="3">
    <source>
        <dbReference type="ARBA" id="ARBA00022475"/>
    </source>
</evidence>
<keyword evidence="4 7" id="KW-0812">Transmembrane</keyword>
<evidence type="ECO:0000256" key="2">
    <source>
        <dbReference type="ARBA" id="ARBA00007977"/>
    </source>
</evidence>